<dbReference type="InterPro" id="IPR051910">
    <property type="entry name" value="ComF/GntX_DNA_util-trans"/>
</dbReference>
<dbReference type="Proteomes" id="UP000178873">
    <property type="component" value="Unassembled WGS sequence"/>
</dbReference>
<dbReference type="CDD" id="cd06223">
    <property type="entry name" value="PRTases_typeI"/>
    <property type="match status" value="1"/>
</dbReference>
<dbReference type="Pfam" id="PF00156">
    <property type="entry name" value="Pribosyltran"/>
    <property type="match status" value="1"/>
</dbReference>
<gene>
    <name evidence="3" type="ORF">A2664_02015</name>
</gene>
<dbReference type="PANTHER" id="PTHR47505">
    <property type="entry name" value="DNA UTILIZATION PROTEIN YHGH"/>
    <property type="match status" value="1"/>
</dbReference>
<evidence type="ECO:0000256" key="1">
    <source>
        <dbReference type="ARBA" id="ARBA00008007"/>
    </source>
</evidence>
<dbReference type="Gene3D" id="3.40.50.2020">
    <property type="match status" value="1"/>
</dbReference>
<feature type="domain" description="Phosphoribosyltransferase" evidence="2">
    <location>
        <begin position="139"/>
        <end position="228"/>
    </location>
</feature>
<organism evidence="3 4">
    <name type="scientific">Candidatus Taylorbacteria bacterium RIFCSPHIGHO2_01_FULL_46_22b</name>
    <dbReference type="NCBI Taxonomy" id="1802301"/>
    <lineage>
        <taxon>Bacteria</taxon>
        <taxon>Candidatus Tayloriibacteriota</taxon>
    </lineage>
</organism>
<sequence length="234" mass="26746">MLYVYNYSIDGLSIQPHMFALKKLWEAFLNLLLPQSGMARELMHLDTSEIVHRARRTQRQLPNTESLFDYRDPLMKQLVWEIKFRGNLQLTKLAATLLYDHLIADLSDTHLFSNTDQPIIVPVPLSLGRNRERGFNQTERLADEMEKLDGRKNFSVICAVKRVRETKVQTSIKNRAEREKNLRDAFEVIDSSLVTGKTLIILDDVTTTGSTVQEIRKVLLAAGAKKVTGLTLAH</sequence>
<dbReference type="SUPFAM" id="SSF53271">
    <property type="entry name" value="PRTase-like"/>
    <property type="match status" value="1"/>
</dbReference>
<name>A0A1G2M330_9BACT</name>
<proteinExistence type="inferred from homology"/>
<evidence type="ECO:0000259" key="2">
    <source>
        <dbReference type="Pfam" id="PF00156"/>
    </source>
</evidence>
<reference evidence="3 4" key="1">
    <citation type="journal article" date="2016" name="Nat. Commun.">
        <title>Thousands of microbial genomes shed light on interconnected biogeochemical processes in an aquifer system.</title>
        <authorList>
            <person name="Anantharaman K."/>
            <person name="Brown C.T."/>
            <person name="Hug L.A."/>
            <person name="Sharon I."/>
            <person name="Castelle C.J."/>
            <person name="Probst A.J."/>
            <person name="Thomas B.C."/>
            <person name="Singh A."/>
            <person name="Wilkins M.J."/>
            <person name="Karaoz U."/>
            <person name="Brodie E.L."/>
            <person name="Williams K.H."/>
            <person name="Hubbard S.S."/>
            <person name="Banfield J.F."/>
        </authorList>
    </citation>
    <scope>NUCLEOTIDE SEQUENCE [LARGE SCALE GENOMIC DNA]</scope>
</reference>
<protein>
    <recommendedName>
        <fullName evidence="2">Phosphoribosyltransferase domain-containing protein</fullName>
    </recommendedName>
</protein>
<comment type="similarity">
    <text evidence="1">Belongs to the ComF/GntX family.</text>
</comment>
<evidence type="ECO:0000313" key="3">
    <source>
        <dbReference type="EMBL" id="OHA18223.1"/>
    </source>
</evidence>
<dbReference type="PANTHER" id="PTHR47505:SF1">
    <property type="entry name" value="DNA UTILIZATION PROTEIN YHGH"/>
    <property type="match status" value="1"/>
</dbReference>
<accession>A0A1G2M330</accession>
<dbReference type="AlphaFoldDB" id="A0A1G2M330"/>
<evidence type="ECO:0000313" key="4">
    <source>
        <dbReference type="Proteomes" id="UP000178873"/>
    </source>
</evidence>
<dbReference type="EMBL" id="MHRF01000007">
    <property type="protein sequence ID" value="OHA18223.1"/>
    <property type="molecule type" value="Genomic_DNA"/>
</dbReference>
<dbReference type="InterPro" id="IPR029057">
    <property type="entry name" value="PRTase-like"/>
</dbReference>
<dbReference type="InterPro" id="IPR000836">
    <property type="entry name" value="PRTase_dom"/>
</dbReference>
<comment type="caution">
    <text evidence="3">The sequence shown here is derived from an EMBL/GenBank/DDBJ whole genome shotgun (WGS) entry which is preliminary data.</text>
</comment>
<dbReference type="STRING" id="1802301.A2664_02015"/>